<name>A0A9W8ZZF1_9AGAR</name>
<evidence type="ECO:0000313" key="8">
    <source>
        <dbReference type="Proteomes" id="UP001150266"/>
    </source>
</evidence>
<comment type="caution">
    <text evidence="7">The sequence shown here is derived from an EMBL/GenBank/DDBJ whole genome shotgun (WGS) entry which is preliminary data.</text>
</comment>
<evidence type="ECO:0000256" key="1">
    <source>
        <dbReference type="ARBA" id="ARBA00022723"/>
    </source>
</evidence>
<feature type="compositionally biased region" description="Polar residues" evidence="5">
    <location>
        <begin position="696"/>
        <end position="712"/>
    </location>
</feature>
<feature type="compositionally biased region" description="Polar residues" evidence="5">
    <location>
        <begin position="131"/>
        <end position="141"/>
    </location>
</feature>
<dbReference type="PROSITE" id="PS50157">
    <property type="entry name" value="ZINC_FINGER_C2H2_2"/>
    <property type="match status" value="2"/>
</dbReference>
<feature type="domain" description="C2H2-type" evidence="6">
    <location>
        <begin position="267"/>
        <end position="297"/>
    </location>
</feature>
<dbReference type="SUPFAM" id="SSF57667">
    <property type="entry name" value="beta-beta-alpha zinc fingers"/>
    <property type="match status" value="1"/>
</dbReference>
<dbReference type="Gene3D" id="3.30.160.60">
    <property type="entry name" value="Classic Zinc Finger"/>
    <property type="match status" value="2"/>
</dbReference>
<keyword evidence="1" id="KW-0479">Metal-binding</keyword>
<evidence type="ECO:0000256" key="4">
    <source>
        <dbReference type="PROSITE-ProRule" id="PRU00042"/>
    </source>
</evidence>
<dbReference type="InterPro" id="IPR013087">
    <property type="entry name" value="Znf_C2H2_type"/>
</dbReference>
<dbReference type="Proteomes" id="UP001150266">
    <property type="component" value="Unassembled WGS sequence"/>
</dbReference>
<dbReference type="GO" id="GO:0000981">
    <property type="term" value="F:DNA-binding transcription factor activity, RNA polymerase II-specific"/>
    <property type="evidence" value="ECO:0007669"/>
    <property type="project" value="TreeGrafter"/>
</dbReference>
<evidence type="ECO:0000256" key="5">
    <source>
        <dbReference type="SAM" id="MobiDB-lite"/>
    </source>
</evidence>
<feature type="region of interest" description="Disordered" evidence="5">
    <location>
        <begin position="237"/>
        <end position="264"/>
    </location>
</feature>
<feature type="compositionally biased region" description="Polar residues" evidence="5">
    <location>
        <begin position="241"/>
        <end position="261"/>
    </location>
</feature>
<reference evidence="7" key="1">
    <citation type="submission" date="2022-08" db="EMBL/GenBank/DDBJ databases">
        <title>A Global Phylogenomic Analysis of the Shiitake Genus Lentinula.</title>
        <authorList>
            <consortium name="DOE Joint Genome Institute"/>
            <person name="Sierra-Patev S."/>
            <person name="Min B."/>
            <person name="Naranjo-Ortiz M."/>
            <person name="Looney B."/>
            <person name="Konkel Z."/>
            <person name="Slot J.C."/>
            <person name="Sakamoto Y."/>
            <person name="Steenwyk J.L."/>
            <person name="Rokas A."/>
            <person name="Carro J."/>
            <person name="Camarero S."/>
            <person name="Ferreira P."/>
            <person name="Molpeceres G."/>
            <person name="Ruiz-Duenas F.J."/>
            <person name="Serrano A."/>
            <person name="Henrissat B."/>
            <person name="Drula E."/>
            <person name="Hughes K.W."/>
            <person name="Mata J.L."/>
            <person name="Ishikawa N.K."/>
            <person name="Vargas-Isla R."/>
            <person name="Ushijima S."/>
            <person name="Smith C.A."/>
            <person name="Ahrendt S."/>
            <person name="Andreopoulos W."/>
            <person name="He G."/>
            <person name="Labutti K."/>
            <person name="Lipzen A."/>
            <person name="Ng V."/>
            <person name="Riley R."/>
            <person name="Sandor L."/>
            <person name="Barry K."/>
            <person name="Martinez A.T."/>
            <person name="Xiao Y."/>
            <person name="Gibbons J.G."/>
            <person name="Terashima K."/>
            <person name="Grigoriev I.V."/>
            <person name="Hibbett D.S."/>
        </authorList>
    </citation>
    <scope>NUCLEOTIDE SEQUENCE</scope>
    <source>
        <strain evidence="7">JLM2183</strain>
    </source>
</reference>
<feature type="compositionally biased region" description="Polar residues" evidence="5">
    <location>
        <begin position="12"/>
        <end position="23"/>
    </location>
</feature>
<dbReference type="GO" id="GO:0000978">
    <property type="term" value="F:RNA polymerase II cis-regulatory region sequence-specific DNA binding"/>
    <property type="evidence" value="ECO:0007669"/>
    <property type="project" value="TreeGrafter"/>
</dbReference>
<evidence type="ECO:0000256" key="2">
    <source>
        <dbReference type="ARBA" id="ARBA00022771"/>
    </source>
</evidence>
<feature type="compositionally biased region" description="Basic residues" evidence="5">
    <location>
        <begin position="365"/>
        <end position="380"/>
    </location>
</feature>
<sequence length="783" mass="83579">MPPPEMEENPVDKNNNNPSSTRASQRKTRKYLEKSADSEKAQVTSEGPPPTSVSKRPVTRSLSGRPIKRRIREDNAFDQATYSDDDSDSQPADHRPAAKKQKMTASSRRIPRKSAAAASKSSSVEILSHAHGSSANLTTAQDVHPQVSVGTRSTETTVVSTSLSTSTSSTAASTPQPMPLPSSSSNAPPLIATRIGTARAMRATLPTPVPNLTKKSRGRRVPVRVVTINGVEVIQDPPPVSSVSGTTAIGGSNENSDSTNSKGKRSYVCSVEGCGKCFHRGEHLKRHIRSIHTHDKPFKCTYPECDKNFNRHDNLLQHIKVHKQAQATAAMTASGEPVTLLPSKKGKGKLKGKGAADSVGSGSKLRSKSGKGRKKKRRRSSSSPDEEEEEDGESDAESAETASSDEDDVDEASAVSNLLSLRANASGLKGAPTLVAPLHHTLTSYTHTLSSMSSMSSTATVVGSISGWGYPVSSSSSFAPNGNSITGSKPYFSPFHTSFIEANTRKSYSSMFPVNGMNNTMSQFSLSKAYSSGATPYESSVAAAANGPGSGIDAERMHDIHDGYHRHHNGLGHVQNVVSDVRSANRMNDSEQLGTLQSDMAMSSLRSTSTSSASRNMEGPSGLEETNNSNGLDPGEDSVSRGSPLTRLSRPSSEGHEDVIRNLDPALATMDMQSRYSRPTTASIPNSRKAAEYPNPTDTVKSSSTPIATSVSPLPAPEFVSSKFNGSENVDQVDSTSILSPIFKKYSDFQSKQLMPMGTSGSEATPEPRIMLRPVESEKDWEI</sequence>
<feature type="compositionally biased region" description="Polar residues" evidence="5">
    <location>
        <begin position="722"/>
        <end position="733"/>
    </location>
</feature>
<dbReference type="EMBL" id="JAOTPV010000024">
    <property type="protein sequence ID" value="KAJ4470947.1"/>
    <property type="molecule type" value="Genomic_DNA"/>
</dbReference>
<dbReference type="PANTHER" id="PTHR23235">
    <property type="entry name" value="KRUEPPEL-LIKE TRANSCRIPTION FACTOR"/>
    <property type="match status" value="1"/>
</dbReference>
<feature type="compositionally biased region" description="Polar residues" evidence="5">
    <location>
        <begin position="671"/>
        <end position="686"/>
    </location>
</feature>
<feature type="region of interest" description="Disordered" evidence="5">
    <location>
        <begin position="1"/>
        <end position="188"/>
    </location>
</feature>
<dbReference type="SMART" id="SM00355">
    <property type="entry name" value="ZnF_C2H2"/>
    <property type="match status" value="2"/>
</dbReference>
<feature type="compositionally biased region" description="Acidic residues" evidence="5">
    <location>
        <begin position="384"/>
        <end position="411"/>
    </location>
</feature>
<gene>
    <name evidence="7" type="ORF">J3R30DRAFT_1142065</name>
</gene>
<dbReference type="PANTHER" id="PTHR23235:SF120">
    <property type="entry name" value="KRUPPEL-LIKE FACTOR 15"/>
    <property type="match status" value="1"/>
</dbReference>
<organism evidence="7 8">
    <name type="scientific">Lentinula aciculospora</name>
    <dbReference type="NCBI Taxonomy" id="153920"/>
    <lineage>
        <taxon>Eukaryota</taxon>
        <taxon>Fungi</taxon>
        <taxon>Dikarya</taxon>
        <taxon>Basidiomycota</taxon>
        <taxon>Agaricomycotina</taxon>
        <taxon>Agaricomycetes</taxon>
        <taxon>Agaricomycetidae</taxon>
        <taxon>Agaricales</taxon>
        <taxon>Marasmiineae</taxon>
        <taxon>Omphalotaceae</taxon>
        <taxon>Lentinula</taxon>
    </lineage>
</organism>
<evidence type="ECO:0000256" key="3">
    <source>
        <dbReference type="ARBA" id="ARBA00022833"/>
    </source>
</evidence>
<evidence type="ECO:0000313" key="7">
    <source>
        <dbReference type="EMBL" id="KAJ4470947.1"/>
    </source>
</evidence>
<feature type="compositionally biased region" description="Low complexity" evidence="5">
    <location>
        <begin position="600"/>
        <end position="615"/>
    </location>
</feature>
<protein>
    <recommendedName>
        <fullName evidence="6">C2H2-type domain-containing protein</fullName>
    </recommendedName>
</protein>
<proteinExistence type="predicted"/>
<keyword evidence="8" id="KW-1185">Reference proteome</keyword>
<feature type="domain" description="C2H2-type" evidence="6">
    <location>
        <begin position="298"/>
        <end position="327"/>
    </location>
</feature>
<accession>A0A9W8ZZF1</accession>
<evidence type="ECO:0000259" key="6">
    <source>
        <dbReference type="PROSITE" id="PS50157"/>
    </source>
</evidence>
<keyword evidence="2 4" id="KW-0863">Zinc-finger</keyword>
<dbReference type="InterPro" id="IPR036236">
    <property type="entry name" value="Znf_C2H2_sf"/>
</dbReference>
<feature type="compositionally biased region" description="Low complexity" evidence="5">
    <location>
        <begin position="105"/>
        <end position="123"/>
    </location>
</feature>
<feature type="compositionally biased region" description="Basic and acidic residues" evidence="5">
    <location>
        <begin position="30"/>
        <end position="40"/>
    </location>
</feature>
<feature type="compositionally biased region" description="Polar residues" evidence="5">
    <location>
        <begin position="754"/>
        <end position="763"/>
    </location>
</feature>
<feature type="region of interest" description="Disordered" evidence="5">
    <location>
        <begin position="328"/>
        <end position="411"/>
    </location>
</feature>
<dbReference type="Pfam" id="PF00096">
    <property type="entry name" value="zf-C2H2"/>
    <property type="match status" value="2"/>
</dbReference>
<feature type="region of interest" description="Disordered" evidence="5">
    <location>
        <begin position="594"/>
        <end position="658"/>
    </location>
</feature>
<feature type="region of interest" description="Disordered" evidence="5">
    <location>
        <begin position="670"/>
        <end position="733"/>
    </location>
</feature>
<feature type="compositionally biased region" description="Low complexity" evidence="5">
    <location>
        <begin position="147"/>
        <end position="174"/>
    </location>
</feature>
<keyword evidence="3" id="KW-0862">Zinc</keyword>
<dbReference type="AlphaFoldDB" id="A0A9W8ZZF1"/>
<dbReference type="OrthoDB" id="6365676at2759"/>
<feature type="region of interest" description="Disordered" evidence="5">
    <location>
        <begin position="754"/>
        <end position="783"/>
    </location>
</feature>
<dbReference type="GO" id="GO:0008270">
    <property type="term" value="F:zinc ion binding"/>
    <property type="evidence" value="ECO:0007669"/>
    <property type="project" value="UniProtKB-KW"/>
</dbReference>
<dbReference type="PROSITE" id="PS00028">
    <property type="entry name" value="ZINC_FINGER_C2H2_1"/>
    <property type="match status" value="2"/>
</dbReference>